<dbReference type="SUPFAM" id="SSF50129">
    <property type="entry name" value="GroES-like"/>
    <property type="match status" value="1"/>
</dbReference>
<evidence type="ECO:0000256" key="1">
    <source>
        <dbReference type="ARBA" id="ARBA00001947"/>
    </source>
</evidence>
<evidence type="ECO:0000256" key="2">
    <source>
        <dbReference type="ARBA" id="ARBA00022723"/>
    </source>
</evidence>
<dbReference type="FunFam" id="3.40.50.720:FF:000022">
    <property type="entry name" value="Cinnamyl alcohol dehydrogenase"/>
    <property type="match status" value="1"/>
</dbReference>
<evidence type="ECO:0000256" key="4">
    <source>
        <dbReference type="ARBA" id="ARBA00023002"/>
    </source>
</evidence>
<accession>A0A9P7N9A4</accession>
<dbReference type="Gene3D" id="3.90.180.10">
    <property type="entry name" value="Medium-chain alcohol dehydrogenases, catalytic domain"/>
    <property type="match status" value="1"/>
</dbReference>
<dbReference type="Pfam" id="PF00107">
    <property type="entry name" value="ADH_zinc_N"/>
    <property type="match status" value="1"/>
</dbReference>
<gene>
    <name evidence="7" type="ORF">E4U43_001254</name>
</gene>
<evidence type="ECO:0000256" key="5">
    <source>
        <dbReference type="RuleBase" id="RU361277"/>
    </source>
</evidence>
<dbReference type="EMBL" id="SRPW01001401">
    <property type="protein sequence ID" value="KAG6001694.1"/>
    <property type="molecule type" value="Genomic_DNA"/>
</dbReference>
<comment type="cofactor">
    <cofactor evidence="1 5">
        <name>Zn(2+)</name>
        <dbReference type="ChEBI" id="CHEBI:29105"/>
    </cofactor>
</comment>
<feature type="domain" description="Enoyl reductase (ER)" evidence="6">
    <location>
        <begin position="16"/>
        <end position="344"/>
    </location>
</feature>
<dbReference type="CDD" id="cd05283">
    <property type="entry name" value="CAD1"/>
    <property type="match status" value="1"/>
</dbReference>
<dbReference type="InterPro" id="IPR011032">
    <property type="entry name" value="GroES-like_sf"/>
</dbReference>
<evidence type="ECO:0000256" key="3">
    <source>
        <dbReference type="ARBA" id="ARBA00022833"/>
    </source>
</evidence>
<comment type="caution">
    <text evidence="7">The sequence shown here is derived from an EMBL/GenBank/DDBJ whole genome shotgun (WGS) entry which is preliminary data.</text>
</comment>
<dbReference type="InterPro" id="IPR047109">
    <property type="entry name" value="CAD-like"/>
</dbReference>
<name>A0A9P7N9A4_9HYPO</name>
<organism evidence="7 8">
    <name type="scientific">Claviceps pusilla</name>
    <dbReference type="NCBI Taxonomy" id="123648"/>
    <lineage>
        <taxon>Eukaryota</taxon>
        <taxon>Fungi</taxon>
        <taxon>Dikarya</taxon>
        <taxon>Ascomycota</taxon>
        <taxon>Pezizomycotina</taxon>
        <taxon>Sordariomycetes</taxon>
        <taxon>Hypocreomycetidae</taxon>
        <taxon>Hypocreales</taxon>
        <taxon>Clavicipitaceae</taxon>
        <taxon>Claviceps</taxon>
    </lineage>
</organism>
<reference evidence="7" key="1">
    <citation type="journal article" date="2020" name="bioRxiv">
        <title>Whole genome comparisons of ergot fungi reveals the divergence and evolution of species within the genus Claviceps are the result of varying mechanisms driving genome evolution and host range expansion.</title>
        <authorList>
            <person name="Wyka S.A."/>
            <person name="Mondo S.J."/>
            <person name="Liu M."/>
            <person name="Dettman J."/>
            <person name="Nalam V."/>
            <person name="Broders K.D."/>
        </authorList>
    </citation>
    <scope>NUCLEOTIDE SEQUENCE</scope>
    <source>
        <strain evidence="7">CCC 602</strain>
    </source>
</reference>
<dbReference type="InterPro" id="IPR013154">
    <property type="entry name" value="ADH-like_N"/>
</dbReference>
<dbReference type="Gene3D" id="3.40.50.720">
    <property type="entry name" value="NAD(P)-binding Rossmann-like Domain"/>
    <property type="match status" value="1"/>
</dbReference>
<evidence type="ECO:0000313" key="8">
    <source>
        <dbReference type="Proteomes" id="UP000748025"/>
    </source>
</evidence>
<evidence type="ECO:0000259" key="6">
    <source>
        <dbReference type="SMART" id="SM00829"/>
    </source>
</evidence>
<proteinExistence type="inferred from homology"/>
<comment type="similarity">
    <text evidence="5">Belongs to the zinc-containing alcohol dehydrogenase family.</text>
</comment>
<dbReference type="Proteomes" id="UP000748025">
    <property type="component" value="Unassembled WGS sequence"/>
</dbReference>
<sequence length="361" mass="38776">MGYPDTFTGFCVDGPKTWNKFHKQELTPKSFGDHDIDVEIAACSLCSSDLHTITGGWGDFTGPLCVGHEVVGKAIKVGPHVKNLKVGDRVGVGAQVWACLECNLCKDKNENYCPKQVATYNAQYPDGGRAHGGFASHIRAHEYFTFKIPDKLETNVAAPLLCAGITTYSPMVRAGVGPGKTIGVVGVGGLGHLAIQFGKALGAETYALTHTPDKKDDCLQLGAKDVILTTDPDWAEPWKATFDFVLNCADATHKFDMSQYLSILKPGADFHMVGLPDEPLPELTAGVFAGGAPKLTGSHLGNHQEMDSMLQLAADKGVRPWVEVMNISEQNCQAAVEGQKANKFRYRCTLAGFDKAFGTTG</sequence>
<dbReference type="InterPro" id="IPR020843">
    <property type="entry name" value="ER"/>
</dbReference>
<dbReference type="InterPro" id="IPR013149">
    <property type="entry name" value="ADH-like_C"/>
</dbReference>
<dbReference type="PROSITE" id="PS00059">
    <property type="entry name" value="ADH_ZINC"/>
    <property type="match status" value="1"/>
</dbReference>
<dbReference type="Pfam" id="PF08240">
    <property type="entry name" value="ADH_N"/>
    <property type="match status" value="1"/>
</dbReference>
<keyword evidence="3 5" id="KW-0862">Zinc</keyword>
<dbReference type="AlphaFoldDB" id="A0A9P7N9A4"/>
<dbReference type="OrthoDB" id="1879366at2759"/>
<keyword evidence="2 5" id="KW-0479">Metal-binding</keyword>
<dbReference type="InterPro" id="IPR036291">
    <property type="entry name" value="NAD(P)-bd_dom_sf"/>
</dbReference>
<protein>
    <recommendedName>
        <fullName evidence="6">Enoyl reductase (ER) domain-containing protein</fullName>
    </recommendedName>
</protein>
<keyword evidence="8" id="KW-1185">Reference proteome</keyword>
<evidence type="ECO:0000313" key="7">
    <source>
        <dbReference type="EMBL" id="KAG6001694.1"/>
    </source>
</evidence>
<dbReference type="SUPFAM" id="SSF51735">
    <property type="entry name" value="NAD(P)-binding Rossmann-fold domains"/>
    <property type="match status" value="1"/>
</dbReference>
<dbReference type="GO" id="GO:0016616">
    <property type="term" value="F:oxidoreductase activity, acting on the CH-OH group of donors, NAD or NADP as acceptor"/>
    <property type="evidence" value="ECO:0007669"/>
    <property type="project" value="InterPro"/>
</dbReference>
<dbReference type="InterPro" id="IPR002328">
    <property type="entry name" value="ADH_Zn_CS"/>
</dbReference>
<dbReference type="PANTHER" id="PTHR42683">
    <property type="entry name" value="ALDEHYDE REDUCTASE"/>
    <property type="match status" value="1"/>
</dbReference>
<dbReference type="SMART" id="SM00829">
    <property type="entry name" value="PKS_ER"/>
    <property type="match status" value="1"/>
</dbReference>
<dbReference type="GO" id="GO:0008270">
    <property type="term" value="F:zinc ion binding"/>
    <property type="evidence" value="ECO:0007669"/>
    <property type="project" value="InterPro"/>
</dbReference>
<keyword evidence="4" id="KW-0560">Oxidoreductase</keyword>